<proteinExistence type="predicted"/>
<evidence type="ECO:0000313" key="2">
    <source>
        <dbReference type="EMBL" id="ARN83296.1"/>
    </source>
</evidence>
<keyword evidence="3" id="KW-1185">Reference proteome</keyword>
<dbReference type="KEGG" id="mbry:B1812_02195"/>
<gene>
    <name evidence="2" type="ORF">B1812_02195</name>
</gene>
<organism evidence="2 3">
    <name type="scientific">Methylocystis bryophila</name>
    <dbReference type="NCBI Taxonomy" id="655015"/>
    <lineage>
        <taxon>Bacteria</taxon>
        <taxon>Pseudomonadati</taxon>
        <taxon>Pseudomonadota</taxon>
        <taxon>Alphaproteobacteria</taxon>
        <taxon>Hyphomicrobiales</taxon>
        <taxon>Methylocystaceae</taxon>
        <taxon>Methylocystis</taxon>
    </lineage>
</organism>
<dbReference type="Pfam" id="PF11684">
    <property type="entry name" value="DUF3280"/>
    <property type="match status" value="1"/>
</dbReference>
<dbReference type="Proteomes" id="UP000193978">
    <property type="component" value="Chromosome"/>
</dbReference>
<sequence length="162" mass="18167">MRMKTLLALALIFATSAAVAQEKLKIAFFGFEMISTSDTPASEAERLRLARLDIVFEEMLKASGRFEITPIPEELAAKIAREIKFSTCNACEVEFAREIGADVAAFGTVQKVSNLILNENLYMRRADGAPFFAHSVDIRGNTDESWERGLRYMLKNHLFVGR</sequence>
<dbReference type="STRING" id="655015.B1812_02195"/>
<feature type="signal peptide" evidence="1">
    <location>
        <begin position="1"/>
        <end position="20"/>
    </location>
</feature>
<dbReference type="EMBL" id="CP019948">
    <property type="protein sequence ID" value="ARN83296.1"/>
    <property type="molecule type" value="Genomic_DNA"/>
</dbReference>
<evidence type="ECO:0000256" key="1">
    <source>
        <dbReference type="SAM" id="SignalP"/>
    </source>
</evidence>
<dbReference type="AlphaFoldDB" id="A0A1W6N0I8"/>
<protein>
    <recommendedName>
        <fullName evidence="4">DUF2380 domain-containing protein</fullName>
    </recommendedName>
</protein>
<reference evidence="2 3" key="1">
    <citation type="submission" date="2017-02" db="EMBL/GenBank/DDBJ databases">
        <authorList>
            <person name="Peterson S.W."/>
        </authorList>
    </citation>
    <scope>NUCLEOTIDE SEQUENCE [LARGE SCALE GENOMIC DNA]</scope>
    <source>
        <strain evidence="2 3">S285</strain>
    </source>
</reference>
<evidence type="ECO:0008006" key="4">
    <source>
        <dbReference type="Google" id="ProtNLM"/>
    </source>
</evidence>
<evidence type="ECO:0000313" key="3">
    <source>
        <dbReference type="Proteomes" id="UP000193978"/>
    </source>
</evidence>
<dbReference type="InterPro" id="IPR021698">
    <property type="entry name" value="DUF3280"/>
</dbReference>
<keyword evidence="1" id="KW-0732">Signal</keyword>
<feature type="chain" id="PRO_5013275417" description="DUF2380 domain-containing protein" evidence="1">
    <location>
        <begin position="21"/>
        <end position="162"/>
    </location>
</feature>
<accession>A0A1W6N0I8</accession>
<name>A0A1W6N0I8_9HYPH</name>